<comment type="similarity">
    <text evidence="2">Belongs to the CSC1 (TC 1.A.17) family.</text>
</comment>
<gene>
    <name evidence="11" type="ORF">WG66_9927</name>
</gene>
<evidence type="ECO:0000256" key="5">
    <source>
        <dbReference type="ARBA" id="ARBA00022989"/>
    </source>
</evidence>
<sequence length="1278" mass="139631">MTRFNNDRRSLPRRHNTDGSSDTGGTPPTSETKPSTPPTNTQPPQSQSTGTGSLTGASGSSGASTSGIFSTTFTTSVPVSTVVDQSTTFTSFSQSVVTATMNSGSLFPTSTLPSSSPSTSGTALPEQNPGHISSQAPVCLGNGLDAQSGGLIASLVLFSAVGLLIWLLFAILRPRFRQIYAVREWFIQQEIRPKPLGSGFFAWLFPGVPLVPSLPDDDDATKYGRSAHDDAENFPSDEQLSQRVLWIAFLIALGWTILGLAGALPLYLINTPCLAKQPTTSEFGGSYSVLQDLSLMRVLELLDSGNISTVNLGTNLRKRAEPGEGDSFNVRPRIIALTVLTIVLGLLPALRKIVKEFNGVIGYRKRWLSGKCHGKELGWLSARHAPGFSGWGEKRLKDFVLKTGLSSSLDDVSRNGSTSRSNNGQSRSGRRMDEEPLNEAEKAELEVDINAIFSICDTQMLALLIEQRDEILENLEIAETKYINSFRLSTPEPSIADFEPPEPKGGRPYISRPMKYGHRRQGSKRSKNPAPASSSLAPTSFVAPSQYYKLQGVSGVSGGRFTDNYHYEKAPSVSDFGVLNRDSHQTGLGSSDRGPDNASESGSVASYPFPDPRKYGPNYGIEPEGPLATLDEEEWVDLIREATPDMQSAENGLGQGTSTSFRRRPLMRSEQSKEKRETFPFRNKGQPESPEDVPPPHLRLQPSQPFVRPLDGVNYDDLGHIYSDIAMWRTKLKQINADIAEQQRNCYEDISEGVRIRGWLFVGQGLRHIPNMQLIDGRSKDDIRWDVLQNERTVLDHMVYYGVLFVVAVLLAAGLTAACGLALATAPDFAHYLPFLQSLWSANTLAAGIATVLAPAVAITLFTYIALRLVRWASEIRGSISVSGGRLQTFRATFYFLTIVCALWIIAVGALLFAIREFSEDSESARSSSVANGSIYMSVLAMAVIIQVAIIFPGLLILQPMNLWRVTRTEKCAVTPRQRFRAVYPRTYQPSSFATTGACIVAIVFASIFALIFPLIGPAVVLLLLLTLIAHRFLTGYVYAPNTSTGGLLQIWLLRRLGTLLALQPILLGLIFLSRRIWIEGGILTGSGVLVILFVETYTRVRTAERSSRSLSAITKDSLETFASQARSRRMNVDDEESTSLVASRAGTGMRTRGSMASVLEMMSLTLAVMPSQSRRKGPVPLPTESLDDLLQTERAAQTHPDAPPHLPALPFADHADEMAGILYAPELIAPPPIIWLPNDIPGVGKSEAVDLQKYHDLQVTLDVSHGPQRTSSSRDRR</sequence>
<dbReference type="InterPro" id="IPR032880">
    <property type="entry name" value="CSC1/OSCA1-like_N"/>
</dbReference>
<feature type="compositionally biased region" description="Polar residues" evidence="7">
    <location>
        <begin position="645"/>
        <end position="660"/>
    </location>
</feature>
<feature type="region of interest" description="Disordered" evidence="7">
    <location>
        <begin position="576"/>
        <end position="620"/>
    </location>
</feature>
<evidence type="ECO:0000256" key="4">
    <source>
        <dbReference type="ARBA" id="ARBA00022692"/>
    </source>
</evidence>
<dbReference type="GO" id="GO:0005886">
    <property type="term" value="C:plasma membrane"/>
    <property type="evidence" value="ECO:0007669"/>
    <property type="project" value="TreeGrafter"/>
</dbReference>
<feature type="region of interest" description="Disordered" evidence="7">
    <location>
        <begin position="408"/>
        <end position="439"/>
    </location>
</feature>
<comment type="caution">
    <text evidence="11">The sequence shown here is derived from an EMBL/GenBank/DDBJ whole genome shotgun (WGS) entry which is preliminary data.</text>
</comment>
<dbReference type="eggNOG" id="ENOG502RZBI">
    <property type="taxonomic scope" value="Eukaryota"/>
</dbReference>
<dbReference type="Pfam" id="PF13967">
    <property type="entry name" value="RSN1_TM"/>
    <property type="match status" value="1"/>
</dbReference>
<evidence type="ECO:0000256" key="3">
    <source>
        <dbReference type="ARBA" id="ARBA00022448"/>
    </source>
</evidence>
<dbReference type="PANTHER" id="PTHR13018">
    <property type="entry name" value="PROBABLE MEMBRANE PROTEIN DUF221-RELATED"/>
    <property type="match status" value="1"/>
</dbReference>
<dbReference type="InterPro" id="IPR045122">
    <property type="entry name" value="Csc1-like"/>
</dbReference>
<feature type="transmembrane region" description="Helical" evidence="8">
    <location>
        <begin position="1052"/>
        <end position="1072"/>
    </location>
</feature>
<feature type="region of interest" description="Disordered" evidence="7">
    <location>
        <begin position="645"/>
        <end position="697"/>
    </location>
</feature>
<keyword evidence="6 8" id="KW-0472">Membrane</keyword>
<feature type="transmembrane region" description="Helical" evidence="8">
    <location>
        <begin position="151"/>
        <end position="172"/>
    </location>
</feature>
<feature type="transmembrane region" description="Helical" evidence="8">
    <location>
        <begin position="844"/>
        <end position="867"/>
    </location>
</feature>
<feature type="compositionally biased region" description="Low complexity" evidence="7">
    <location>
        <begin position="414"/>
        <end position="427"/>
    </location>
</feature>
<evidence type="ECO:0000256" key="6">
    <source>
        <dbReference type="ARBA" id="ARBA00023136"/>
    </source>
</evidence>
<evidence type="ECO:0000256" key="1">
    <source>
        <dbReference type="ARBA" id="ARBA00004141"/>
    </source>
</evidence>
<feature type="compositionally biased region" description="Basic and acidic residues" evidence="7">
    <location>
        <begin position="1"/>
        <end position="10"/>
    </location>
</feature>
<evidence type="ECO:0008006" key="13">
    <source>
        <dbReference type="Google" id="ProtNLM"/>
    </source>
</evidence>
<evidence type="ECO:0000259" key="10">
    <source>
        <dbReference type="Pfam" id="PF13967"/>
    </source>
</evidence>
<feature type="transmembrane region" description="Helical" evidence="8">
    <location>
        <begin position="799"/>
        <end position="824"/>
    </location>
</feature>
<feature type="transmembrane region" description="Helical" evidence="8">
    <location>
        <begin position="1078"/>
        <end position="1099"/>
    </location>
</feature>
<feature type="region of interest" description="Disordered" evidence="7">
    <location>
        <begin position="1"/>
        <end position="64"/>
    </location>
</feature>
<feature type="transmembrane region" description="Helical" evidence="8">
    <location>
        <begin position="334"/>
        <end position="354"/>
    </location>
</feature>
<evidence type="ECO:0000259" key="9">
    <source>
        <dbReference type="Pfam" id="PF02714"/>
    </source>
</evidence>
<feature type="transmembrane region" description="Helical" evidence="8">
    <location>
        <begin position="993"/>
        <end position="1013"/>
    </location>
</feature>
<proteinExistence type="inferred from homology"/>
<feature type="compositionally biased region" description="Basic residues" evidence="7">
    <location>
        <begin position="515"/>
        <end position="527"/>
    </location>
</feature>
<name>A0A0W0FMC5_MONRR</name>
<feature type="compositionally biased region" description="Basic and acidic residues" evidence="7">
    <location>
        <begin position="430"/>
        <end position="439"/>
    </location>
</feature>
<feature type="compositionally biased region" description="Low complexity" evidence="7">
    <location>
        <begin position="42"/>
        <end position="64"/>
    </location>
</feature>
<dbReference type="PANTHER" id="PTHR13018:SF139">
    <property type="entry name" value="PHOSPHATE METABOLISM PROTEIN 7"/>
    <property type="match status" value="1"/>
</dbReference>
<evidence type="ECO:0000313" key="12">
    <source>
        <dbReference type="Proteomes" id="UP000054988"/>
    </source>
</evidence>
<keyword evidence="3" id="KW-0813">Transport</keyword>
<feature type="transmembrane region" description="Helical" evidence="8">
    <location>
        <begin position="244"/>
        <end position="269"/>
    </location>
</feature>
<protein>
    <recommendedName>
        <fullName evidence="13">CSC1/OSCA1-like 7TM region domain-containing protein</fullName>
    </recommendedName>
</protein>
<feature type="domain" description="CSC1/OSCA1-like 7TM region" evidence="9">
    <location>
        <begin position="803"/>
        <end position="1069"/>
    </location>
</feature>
<feature type="region of interest" description="Disordered" evidence="7">
    <location>
        <begin position="491"/>
        <end position="537"/>
    </location>
</feature>
<evidence type="ECO:0000256" key="2">
    <source>
        <dbReference type="ARBA" id="ARBA00007779"/>
    </source>
</evidence>
<feature type="region of interest" description="Disordered" evidence="7">
    <location>
        <begin position="1125"/>
        <end position="1144"/>
    </location>
</feature>
<feature type="region of interest" description="Disordered" evidence="7">
    <location>
        <begin position="106"/>
        <end position="130"/>
    </location>
</feature>
<evidence type="ECO:0000313" key="11">
    <source>
        <dbReference type="EMBL" id="KTB37443.1"/>
    </source>
</evidence>
<dbReference type="Proteomes" id="UP000054988">
    <property type="component" value="Unassembled WGS sequence"/>
</dbReference>
<accession>A0A0W0FMC5</accession>
<evidence type="ECO:0000256" key="8">
    <source>
        <dbReference type="SAM" id="Phobius"/>
    </source>
</evidence>
<feature type="transmembrane region" description="Helical" evidence="8">
    <location>
        <begin position="1019"/>
        <end position="1040"/>
    </location>
</feature>
<feature type="domain" description="CSC1/OSCA1-like N-terminal transmembrane" evidence="10">
    <location>
        <begin position="151"/>
        <end position="206"/>
    </location>
</feature>
<keyword evidence="4 8" id="KW-0812">Transmembrane</keyword>
<feature type="compositionally biased region" description="Low complexity" evidence="7">
    <location>
        <begin position="106"/>
        <end position="125"/>
    </location>
</feature>
<dbReference type="GO" id="GO:0005227">
    <property type="term" value="F:calcium-activated cation channel activity"/>
    <property type="evidence" value="ECO:0007669"/>
    <property type="project" value="InterPro"/>
</dbReference>
<evidence type="ECO:0000256" key="7">
    <source>
        <dbReference type="SAM" id="MobiDB-lite"/>
    </source>
</evidence>
<organism evidence="11 12">
    <name type="scientific">Moniliophthora roreri</name>
    <name type="common">Frosty pod rot fungus</name>
    <name type="synonym">Monilia roreri</name>
    <dbReference type="NCBI Taxonomy" id="221103"/>
    <lineage>
        <taxon>Eukaryota</taxon>
        <taxon>Fungi</taxon>
        <taxon>Dikarya</taxon>
        <taxon>Basidiomycota</taxon>
        <taxon>Agaricomycotina</taxon>
        <taxon>Agaricomycetes</taxon>
        <taxon>Agaricomycetidae</taxon>
        <taxon>Agaricales</taxon>
        <taxon>Marasmiineae</taxon>
        <taxon>Marasmiaceae</taxon>
        <taxon>Moniliophthora</taxon>
    </lineage>
</organism>
<feature type="compositionally biased region" description="Low complexity" evidence="7">
    <location>
        <begin position="23"/>
        <end position="34"/>
    </location>
</feature>
<dbReference type="AlphaFoldDB" id="A0A0W0FMC5"/>
<feature type="compositionally biased region" description="Basic and acidic residues" evidence="7">
    <location>
        <begin position="670"/>
        <end position="679"/>
    </location>
</feature>
<reference evidence="11 12" key="1">
    <citation type="submission" date="2015-12" db="EMBL/GenBank/DDBJ databases">
        <title>Draft genome sequence of Moniliophthora roreri, the causal agent of frosty pod rot of cacao.</title>
        <authorList>
            <person name="Aime M.C."/>
            <person name="Diaz-Valderrama J.R."/>
            <person name="Kijpornyongpan T."/>
            <person name="Phillips-Mora W."/>
        </authorList>
    </citation>
    <scope>NUCLEOTIDE SEQUENCE [LARGE SCALE GENOMIC DNA]</scope>
    <source>
        <strain evidence="11 12">MCA 2952</strain>
    </source>
</reference>
<comment type="subcellular location">
    <subcellularLocation>
        <location evidence="1">Membrane</location>
        <topology evidence="1">Multi-pass membrane protein</topology>
    </subcellularLocation>
</comment>
<dbReference type="InterPro" id="IPR003864">
    <property type="entry name" value="CSC1/OSCA1-like_7TM"/>
</dbReference>
<dbReference type="EMBL" id="LATX01001846">
    <property type="protein sequence ID" value="KTB37443.1"/>
    <property type="molecule type" value="Genomic_DNA"/>
</dbReference>
<dbReference type="Pfam" id="PF02714">
    <property type="entry name" value="RSN1_7TM"/>
    <property type="match status" value="1"/>
</dbReference>
<keyword evidence="5 8" id="KW-1133">Transmembrane helix</keyword>
<feature type="transmembrane region" description="Helical" evidence="8">
    <location>
        <begin position="935"/>
        <end position="958"/>
    </location>
</feature>
<feature type="transmembrane region" description="Helical" evidence="8">
    <location>
        <begin position="894"/>
        <end position="915"/>
    </location>
</feature>